<protein>
    <submittedName>
        <fullName evidence="1">---NA</fullName>
    </submittedName>
</protein>
<sequence>VSWKKIPRQLIEQKSRFPGQWFLFNCSISASDHVTLWFMKNRKSEEKLQVIDKKIILVSKNIFNITRLTDKDRGFYICRVCGHEKQIFVEILK</sequence>
<dbReference type="Proteomes" id="UP001152795">
    <property type="component" value="Unassembled WGS sequence"/>
</dbReference>
<dbReference type="SUPFAM" id="SSF48726">
    <property type="entry name" value="Immunoglobulin"/>
    <property type="match status" value="1"/>
</dbReference>
<dbReference type="AlphaFoldDB" id="A0A7D9I8N8"/>
<evidence type="ECO:0000313" key="2">
    <source>
        <dbReference type="Proteomes" id="UP001152795"/>
    </source>
</evidence>
<dbReference type="InterPro" id="IPR036179">
    <property type="entry name" value="Ig-like_dom_sf"/>
</dbReference>
<gene>
    <name evidence="1" type="ORF">PACLA_8A000733</name>
</gene>
<organism evidence="1 2">
    <name type="scientific">Paramuricea clavata</name>
    <name type="common">Red gorgonian</name>
    <name type="synonym">Violescent sea-whip</name>
    <dbReference type="NCBI Taxonomy" id="317549"/>
    <lineage>
        <taxon>Eukaryota</taxon>
        <taxon>Metazoa</taxon>
        <taxon>Cnidaria</taxon>
        <taxon>Anthozoa</taxon>
        <taxon>Octocorallia</taxon>
        <taxon>Malacalcyonacea</taxon>
        <taxon>Plexauridae</taxon>
        <taxon>Paramuricea</taxon>
    </lineage>
</organism>
<feature type="non-terminal residue" evidence="1">
    <location>
        <position position="93"/>
    </location>
</feature>
<accession>A0A7D9I8N8</accession>
<evidence type="ECO:0000313" key="1">
    <source>
        <dbReference type="EMBL" id="CAB4000217.1"/>
    </source>
</evidence>
<feature type="non-terminal residue" evidence="1">
    <location>
        <position position="1"/>
    </location>
</feature>
<dbReference type="PROSITE" id="PS50835">
    <property type="entry name" value="IG_LIKE"/>
    <property type="match status" value="1"/>
</dbReference>
<dbReference type="CDD" id="cd00096">
    <property type="entry name" value="Ig"/>
    <property type="match status" value="1"/>
</dbReference>
<dbReference type="Gene3D" id="2.60.40.10">
    <property type="entry name" value="Immunoglobulins"/>
    <property type="match status" value="1"/>
</dbReference>
<comment type="caution">
    <text evidence="1">The sequence shown here is derived from an EMBL/GenBank/DDBJ whole genome shotgun (WGS) entry which is preliminary data.</text>
</comment>
<name>A0A7D9I8N8_PARCT</name>
<keyword evidence="2" id="KW-1185">Reference proteome</keyword>
<dbReference type="InterPro" id="IPR007110">
    <property type="entry name" value="Ig-like_dom"/>
</dbReference>
<reference evidence="1" key="1">
    <citation type="submission" date="2020-04" db="EMBL/GenBank/DDBJ databases">
        <authorList>
            <person name="Alioto T."/>
            <person name="Alioto T."/>
            <person name="Gomez Garrido J."/>
        </authorList>
    </citation>
    <scope>NUCLEOTIDE SEQUENCE</scope>
    <source>
        <strain evidence="1">A484AB</strain>
    </source>
</reference>
<dbReference type="OrthoDB" id="10039395at2759"/>
<dbReference type="InterPro" id="IPR013783">
    <property type="entry name" value="Ig-like_fold"/>
</dbReference>
<proteinExistence type="predicted"/>
<dbReference type="EMBL" id="CACRXK020003780">
    <property type="protein sequence ID" value="CAB4000217.1"/>
    <property type="molecule type" value="Genomic_DNA"/>
</dbReference>